<keyword evidence="2" id="KW-0614">Plasmid</keyword>
<feature type="domain" description="LexA repressor DNA-binding" evidence="1">
    <location>
        <begin position="2"/>
        <end position="48"/>
    </location>
</feature>
<evidence type="ECO:0000313" key="3">
    <source>
        <dbReference type="Proteomes" id="UP001058236"/>
    </source>
</evidence>
<dbReference type="InterPro" id="IPR036390">
    <property type="entry name" value="WH_DNA-bd_sf"/>
</dbReference>
<evidence type="ECO:0000259" key="1">
    <source>
        <dbReference type="Pfam" id="PF01726"/>
    </source>
</evidence>
<accession>A0ABY5FIM0</accession>
<dbReference type="SUPFAM" id="SSF46785">
    <property type="entry name" value="Winged helix' DNA-binding domain"/>
    <property type="match status" value="1"/>
</dbReference>
<reference evidence="2" key="1">
    <citation type="submission" date="2022-07" db="EMBL/GenBank/DDBJ databases">
        <title>Genomic of Streptomyces cavourensis F2.</title>
        <authorList>
            <person name="Hu S."/>
            <person name="Liang W."/>
        </authorList>
    </citation>
    <scope>NUCLEOTIDE SEQUENCE</scope>
    <source>
        <strain evidence="2">F2</strain>
        <plasmid evidence="2">unnamed</plasmid>
    </source>
</reference>
<dbReference type="Pfam" id="PF01726">
    <property type="entry name" value="LexA_DNA_bind"/>
    <property type="match status" value="1"/>
</dbReference>
<proteinExistence type="predicted"/>
<dbReference type="EMBL" id="CP101398">
    <property type="protein sequence ID" value="UTR83655.1"/>
    <property type="molecule type" value="Genomic_DNA"/>
</dbReference>
<name>A0ABY5FIM0_9ACTN</name>
<organism evidence="2 3">
    <name type="scientific">Streptomyces cavourensis</name>
    <dbReference type="NCBI Taxonomy" id="67258"/>
    <lineage>
        <taxon>Bacteria</taxon>
        <taxon>Bacillati</taxon>
        <taxon>Actinomycetota</taxon>
        <taxon>Actinomycetes</taxon>
        <taxon>Kitasatosporales</taxon>
        <taxon>Streptomycetaceae</taxon>
        <taxon>Streptomyces</taxon>
    </lineage>
</organism>
<sequence>MRVIRSWIVEHGQAPTIRQIGERVGLSSTSSVAYQLGRLEEWGLITRTGRGWKTCYLGSR</sequence>
<dbReference type="Proteomes" id="UP001058236">
    <property type="component" value="Plasmid unnamed"/>
</dbReference>
<dbReference type="InterPro" id="IPR006199">
    <property type="entry name" value="LexA_DNA-bd_dom"/>
</dbReference>
<evidence type="ECO:0000313" key="2">
    <source>
        <dbReference type="EMBL" id="UTR83655.1"/>
    </source>
</evidence>
<dbReference type="Gene3D" id="1.10.10.10">
    <property type="entry name" value="Winged helix-like DNA-binding domain superfamily/Winged helix DNA-binding domain"/>
    <property type="match status" value="1"/>
</dbReference>
<keyword evidence="3" id="KW-1185">Reference proteome</keyword>
<gene>
    <name evidence="2" type="ORF">NLU04_34665</name>
</gene>
<geneLocation type="plasmid" evidence="2 3">
    <name>unnamed</name>
</geneLocation>
<protein>
    <recommendedName>
        <fullName evidence="1">LexA repressor DNA-binding domain-containing protein</fullName>
    </recommendedName>
</protein>
<dbReference type="InterPro" id="IPR036388">
    <property type="entry name" value="WH-like_DNA-bd_sf"/>
</dbReference>